<evidence type="ECO:0000256" key="1">
    <source>
        <dbReference type="SAM" id="MobiDB-lite"/>
    </source>
</evidence>
<dbReference type="GO" id="GO:0005737">
    <property type="term" value="C:cytoplasm"/>
    <property type="evidence" value="ECO:0007669"/>
    <property type="project" value="UniProtKB-ARBA"/>
</dbReference>
<dbReference type="GO" id="GO:0008289">
    <property type="term" value="F:lipid binding"/>
    <property type="evidence" value="ECO:0007669"/>
    <property type="project" value="InterPro"/>
</dbReference>
<evidence type="ECO:0000313" key="4">
    <source>
        <dbReference type="Proteomes" id="UP001295684"/>
    </source>
</evidence>
<evidence type="ECO:0000259" key="2">
    <source>
        <dbReference type="PROSITE" id="PS50848"/>
    </source>
</evidence>
<dbReference type="PANTHER" id="PTHR19308:SF56">
    <property type="entry name" value="START DOMAIN-CONTAINING PROTEIN"/>
    <property type="match status" value="1"/>
</dbReference>
<dbReference type="Pfam" id="PF01852">
    <property type="entry name" value="START"/>
    <property type="match status" value="1"/>
</dbReference>
<dbReference type="Proteomes" id="UP001295684">
    <property type="component" value="Unassembled WGS sequence"/>
</dbReference>
<dbReference type="PANTHER" id="PTHR19308">
    <property type="entry name" value="PHOSPHATIDYLCHOLINE TRANSFER PROTEIN"/>
    <property type="match status" value="1"/>
</dbReference>
<reference evidence="3" key="1">
    <citation type="submission" date="2023-07" db="EMBL/GenBank/DDBJ databases">
        <authorList>
            <consortium name="AG Swart"/>
            <person name="Singh M."/>
            <person name="Singh A."/>
            <person name="Seah K."/>
            <person name="Emmerich C."/>
        </authorList>
    </citation>
    <scope>NUCLEOTIDE SEQUENCE</scope>
    <source>
        <strain evidence="3">DP1</strain>
    </source>
</reference>
<accession>A0AAD1XJU8</accession>
<feature type="compositionally biased region" description="Polar residues" evidence="1">
    <location>
        <begin position="1"/>
        <end position="14"/>
    </location>
</feature>
<keyword evidence="4" id="KW-1185">Reference proteome</keyword>
<protein>
    <recommendedName>
        <fullName evidence="2">START domain-containing protein</fullName>
    </recommendedName>
</protein>
<dbReference type="InterPro" id="IPR051213">
    <property type="entry name" value="START_lipid_transfer"/>
</dbReference>
<sequence>MESSQSLTPFTSDAATLLPSEPSLDDAGSQEALDLMLQAREKFAEGIALFSDEDWDLKKDKDNVKLWTKKSEEGGANLFRREASLDQSAEAVSAWLSDQQNLVDNNDKLKSSEIICELNEQALLIRREMKGNMIVSNRDLALFWNKVDLTDGSIAHVMFSIEHDSIPKTKCVRAEADINLLILQPVSDTSCVLLNIGKMDPKGSIPTSFVNKMVTKQYDDLVKIKKLVEA</sequence>
<proteinExistence type="predicted"/>
<evidence type="ECO:0000313" key="3">
    <source>
        <dbReference type="EMBL" id="CAI2374012.1"/>
    </source>
</evidence>
<gene>
    <name evidence="3" type="ORF">ECRASSUSDP1_LOCUS15361</name>
</gene>
<dbReference type="PROSITE" id="PS50848">
    <property type="entry name" value="START"/>
    <property type="match status" value="1"/>
</dbReference>
<feature type="domain" description="START" evidence="2">
    <location>
        <begin position="85"/>
        <end position="230"/>
    </location>
</feature>
<dbReference type="Gene3D" id="3.30.530.20">
    <property type="match status" value="1"/>
</dbReference>
<feature type="region of interest" description="Disordered" evidence="1">
    <location>
        <begin position="1"/>
        <end position="29"/>
    </location>
</feature>
<dbReference type="AlphaFoldDB" id="A0AAD1XJU8"/>
<comment type="caution">
    <text evidence="3">The sequence shown here is derived from an EMBL/GenBank/DDBJ whole genome shotgun (WGS) entry which is preliminary data.</text>
</comment>
<dbReference type="InterPro" id="IPR002913">
    <property type="entry name" value="START_lipid-bd_dom"/>
</dbReference>
<dbReference type="CDD" id="cd00177">
    <property type="entry name" value="START"/>
    <property type="match status" value="1"/>
</dbReference>
<dbReference type="InterPro" id="IPR023393">
    <property type="entry name" value="START-like_dom_sf"/>
</dbReference>
<dbReference type="SUPFAM" id="SSF55961">
    <property type="entry name" value="Bet v1-like"/>
    <property type="match status" value="1"/>
</dbReference>
<name>A0AAD1XJU8_EUPCR</name>
<organism evidence="3 4">
    <name type="scientific">Euplotes crassus</name>
    <dbReference type="NCBI Taxonomy" id="5936"/>
    <lineage>
        <taxon>Eukaryota</taxon>
        <taxon>Sar</taxon>
        <taxon>Alveolata</taxon>
        <taxon>Ciliophora</taxon>
        <taxon>Intramacronucleata</taxon>
        <taxon>Spirotrichea</taxon>
        <taxon>Hypotrichia</taxon>
        <taxon>Euplotida</taxon>
        <taxon>Euplotidae</taxon>
        <taxon>Moneuplotes</taxon>
    </lineage>
</organism>
<dbReference type="EMBL" id="CAMPGE010015385">
    <property type="protein sequence ID" value="CAI2374012.1"/>
    <property type="molecule type" value="Genomic_DNA"/>
</dbReference>